<feature type="non-terminal residue" evidence="2">
    <location>
        <position position="1"/>
    </location>
</feature>
<accession>A0A8H3D7X0</accession>
<gene>
    <name evidence="2" type="ORF">RDB_LOCUS158316</name>
</gene>
<protein>
    <submittedName>
        <fullName evidence="2">Uncharacterized protein</fullName>
    </submittedName>
</protein>
<evidence type="ECO:0000313" key="2">
    <source>
        <dbReference type="EMBL" id="CAE6514969.1"/>
    </source>
</evidence>
<evidence type="ECO:0000313" key="3">
    <source>
        <dbReference type="Proteomes" id="UP000663843"/>
    </source>
</evidence>
<evidence type="ECO:0000256" key="1">
    <source>
        <dbReference type="SAM" id="MobiDB-lite"/>
    </source>
</evidence>
<proteinExistence type="predicted"/>
<sequence length="132" mass="14097">LVHEQGLNRNDSEFWANGLTQELQDLRAAPAAKKGKKRKKPANDSPSPGNPLPAPEAPTTAARKRPEMRPVPPPEESTSTPASTPAASKAAPPATTRAAKGEIIENVEIQNSKASKGTNARRSAHDRKPVKR</sequence>
<organism evidence="2 3">
    <name type="scientific">Rhizoctonia solani</name>
    <dbReference type="NCBI Taxonomy" id="456999"/>
    <lineage>
        <taxon>Eukaryota</taxon>
        <taxon>Fungi</taxon>
        <taxon>Dikarya</taxon>
        <taxon>Basidiomycota</taxon>
        <taxon>Agaricomycotina</taxon>
        <taxon>Agaricomycetes</taxon>
        <taxon>Cantharellales</taxon>
        <taxon>Ceratobasidiaceae</taxon>
        <taxon>Rhizoctonia</taxon>
    </lineage>
</organism>
<feature type="compositionally biased region" description="Basic residues" evidence="1">
    <location>
        <begin position="122"/>
        <end position="132"/>
    </location>
</feature>
<feature type="compositionally biased region" description="Polar residues" evidence="1">
    <location>
        <begin position="108"/>
        <end position="121"/>
    </location>
</feature>
<name>A0A8H3D7X0_9AGAM</name>
<feature type="region of interest" description="Disordered" evidence="1">
    <location>
        <begin position="25"/>
        <end position="132"/>
    </location>
</feature>
<dbReference type="Proteomes" id="UP000663843">
    <property type="component" value="Unassembled WGS sequence"/>
</dbReference>
<comment type="caution">
    <text evidence="2">The sequence shown here is derived from an EMBL/GenBank/DDBJ whole genome shotgun (WGS) entry which is preliminary data.</text>
</comment>
<dbReference type="AlphaFoldDB" id="A0A8H3D7X0"/>
<feature type="compositionally biased region" description="Low complexity" evidence="1">
    <location>
        <begin position="76"/>
        <end position="98"/>
    </location>
</feature>
<dbReference type="EMBL" id="CAJMWT010006290">
    <property type="protein sequence ID" value="CAE6514969.1"/>
    <property type="molecule type" value="Genomic_DNA"/>
</dbReference>
<reference evidence="2" key="1">
    <citation type="submission" date="2021-01" db="EMBL/GenBank/DDBJ databases">
        <authorList>
            <person name="Kaushik A."/>
        </authorList>
    </citation>
    <scope>NUCLEOTIDE SEQUENCE</scope>
    <source>
        <strain evidence="2">AG2-2IIIB</strain>
    </source>
</reference>